<accession>W6M5A1</accession>
<feature type="compositionally biased region" description="Gly residues" evidence="1">
    <location>
        <begin position="48"/>
        <end position="76"/>
    </location>
</feature>
<evidence type="ECO:0000256" key="1">
    <source>
        <dbReference type="SAM" id="MobiDB-lite"/>
    </source>
</evidence>
<proteinExistence type="predicted"/>
<feature type="region of interest" description="Disordered" evidence="1">
    <location>
        <begin position="48"/>
        <end position="90"/>
    </location>
</feature>
<evidence type="ECO:0000313" key="3">
    <source>
        <dbReference type="Proteomes" id="UP000035760"/>
    </source>
</evidence>
<reference evidence="2" key="2">
    <citation type="submission" date="2014-03" db="EMBL/GenBank/DDBJ databases">
        <title>Candidatus Competibacter-lineage genomes retrieved from metagenomes reveal functional metabolic diversity.</title>
        <authorList>
            <person name="McIlroy S.J."/>
            <person name="Albertsen M."/>
            <person name="Andresen E.K."/>
            <person name="Saunders A.M."/>
            <person name="Kristiansen R."/>
            <person name="Stokholm-Bjerregaard M."/>
            <person name="Nielsen K.L."/>
            <person name="Nielsen P.H."/>
        </authorList>
    </citation>
    <scope>NUCLEOTIDE SEQUENCE</scope>
    <source>
        <strain evidence="2">Run_A_D11</strain>
    </source>
</reference>
<dbReference type="RefSeq" id="WP_048673486.1">
    <property type="nucleotide sequence ID" value="NZ_CBTJ020000043.1"/>
</dbReference>
<dbReference type="Pfam" id="PF04391">
    <property type="entry name" value="DUF533"/>
    <property type="match status" value="1"/>
</dbReference>
<gene>
    <name evidence="2" type="ORF">BN873_360026</name>
</gene>
<evidence type="ECO:0000313" key="2">
    <source>
        <dbReference type="EMBL" id="CDI02932.1"/>
    </source>
</evidence>
<sequence length="289" mass="28425">MDALKILGSLLGNNAMSSGIGGQVFGQVLNGLTRGGAQQPGGGGLGGLLGGLLGGGPQQQPPGGGGLGDLLGGLLGGQRPPPPGAGGGLGSVLGSLLGGGQSGGLGGLGSVLGHLAGGGRSQGGGIPWSVLAGLAMSGFSMLGKGSAGQSSALTDASILPPGAEAAPAEAVAHLNQQAITLIKAMLNAAKADGQIDAQEQQNIVSKLADLGPQEAAFVKDEIARPLNMDFLEQVQQGMASNVYMMSLMAINLDTNAEVQYMQRLAQALGLDPQTVNGLHQQLGITPLYS</sequence>
<comment type="caution">
    <text evidence="2">The sequence shown here is derived from an EMBL/GenBank/DDBJ whole genome shotgun (WGS) entry which is preliminary data.</text>
</comment>
<dbReference type="InterPro" id="IPR007486">
    <property type="entry name" value="YebE"/>
</dbReference>
<dbReference type="STRING" id="1400863.BN873_360026"/>
<protein>
    <recommendedName>
        <fullName evidence="4">DUF533 domain-containing protein</fullName>
    </recommendedName>
</protein>
<dbReference type="SUPFAM" id="SSF158682">
    <property type="entry name" value="TerB-like"/>
    <property type="match status" value="1"/>
</dbReference>
<dbReference type="Gene3D" id="1.10.3680.10">
    <property type="entry name" value="TerB-like"/>
    <property type="match status" value="1"/>
</dbReference>
<keyword evidence="3" id="KW-1185">Reference proteome</keyword>
<name>W6M5A1_9GAMM</name>
<reference evidence="2" key="1">
    <citation type="submission" date="2013-07" db="EMBL/GenBank/DDBJ databases">
        <authorList>
            <person name="McIlroy S."/>
        </authorList>
    </citation>
    <scope>NUCLEOTIDE SEQUENCE [LARGE SCALE GENOMIC DNA]</scope>
    <source>
        <strain evidence="2">Run_A_D11</strain>
    </source>
</reference>
<dbReference type="EMBL" id="CBTJ020000043">
    <property type="protein sequence ID" value="CDI02932.1"/>
    <property type="molecule type" value="Genomic_DNA"/>
</dbReference>
<dbReference type="Proteomes" id="UP000035760">
    <property type="component" value="Unassembled WGS sequence"/>
</dbReference>
<dbReference type="CDD" id="cd07178">
    <property type="entry name" value="terB_like_YebE"/>
    <property type="match status" value="1"/>
</dbReference>
<evidence type="ECO:0008006" key="4">
    <source>
        <dbReference type="Google" id="ProtNLM"/>
    </source>
</evidence>
<organism evidence="2 3">
    <name type="scientific">Candidatus Competibacter denitrificans Run_A_D11</name>
    <dbReference type="NCBI Taxonomy" id="1400863"/>
    <lineage>
        <taxon>Bacteria</taxon>
        <taxon>Pseudomonadati</taxon>
        <taxon>Pseudomonadota</taxon>
        <taxon>Gammaproteobacteria</taxon>
        <taxon>Candidatus Competibacteraceae</taxon>
        <taxon>Candidatus Competibacter</taxon>
    </lineage>
</organism>
<dbReference type="InterPro" id="IPR029024">
    <property type="entry name" value="TerB-like"/>
</dbReference>
<dbReference type="AlphaFoldDB" id="W6M5A1"/>